<evidence type="ECO:0000313" key="1">
    <source>
        <dbReference type="EMBL" id="RST99205.1"/>
    </source>
</evidence>
<dbReference type="Pfam" id="PF07408">
    <property type="entry name" value="DUF1507"/>
    <property type="match status" value="1"/>
</dbReference>
<evidence type="ECO:0008006" key="3">
    <source>
        <dbReference type="Google" id="ProtNLM"/>
    </source>
</evidence>
<comment type="caution">
    <text evidence="1">The sequence shown here is derived from an EMBL/GenBank/DDBJ whole genome shotgun (WGS) entry which is preliminary data.</text>
</comment>
<dbReference type="RefSeq" id="WP_114290388.1">
    <property type="nucleotide sequence ID" value="NZ_CP122523.1"/>
</dbReference>
<dbReference type="AlphaFoldDB" id="A0A369APB5"/>
<dbReference type="EMBL" id="NGJX01000016">
    <property type="protein sequence ID" value="RST99205.1"/>
    <property type="molecule type" value="Genomic_DNA"/>
</dbReference>
<dbReference type="InterPro" id="IPR036270">
    <property type="entry name" value="UPF0358_sf"/>
</dbReference>
<dbReference type="OrthoDB" id="2135235at2"/>
<keyword evidence="2" id="KW-1185">Reference proteome</keyword>
<dbReference type="Gene3D" id="1.10.287.750">
    <property type="entry name" value="SO2669-like"/>
    <property type="match status" value="1"/>
</dbReference>
<gene>
    <name evidence="1" type="ORF">CBF32_12105</name>
</gene>
<proteinExistence type="predicted"/>
<sequence>MLLNIIKDDALEALNQEASKIRQLITNQRNYQCITQCKAFEEVVDTQMFGFSKQVEYAQKIGILTREEGTKLIVSLEQELNQVYGLVYDEQKKKDLSNERK</sequence>
<dbReference type="GeneID" id="63147369"/>
<name>A0A369APB5_9ENTE</name>
<dbReference type="Proteomes" id="UP000288197">
    <property type="component" value="Unassembled WGS sequence"/>
</dbReference>
<protein>
    <recommendedName>
        <fullName evidence="3">DUF1507 family protein</fullName>
    </recommendedName>
</protein>
<accession>A0A369APB5</accession>
<organism evidence="1 2">
    <name type="scientific">Vagococcus fluvialis</name>
    <dbReference type="NCBI Taxonomy" id="2738"/>
    <lineage>
        <taxon>Bacteria</taxon>
        <taxon>Bacillati</taxon>
        <taxon>Bacillota</taxon>
        <taxon>Bacilli</taxon>
        <taxon>Lactobacillales</taxon>
        <taxon>Enterococcaceae</taxon>
        <taxon>Vagococcus</taxon>
    </lineage>
</organism>
<dbReference type="SUPFAM" id="SSF140404">
    <property type="entry name" value="EF2458-like"/>
    <property type="match status" value="1"/>
</dbReference>
<dbReference type="InterPro" id="IPR009983">
    <property type="entry name" value="UPF0358"/>
</dbReference>
<reference evidence="1 2" key="1">
    <citation type="submission" date="2017-05" db="EMBL/GenBank/DDBJ databases">
        <title>Vagococcus spp. assemblies.</title>
        <authorList>
            <person name="Gulvik C.A."/>
        </authorList>
    </citation>
    <scope>NUCLEOTIDE SEQUENCE [LARGE SCALE GENOMIC DNA]</scope>
    <source>
        <strain evidence="1 2">NCFB 2497</strain>
    </source>
</reference>
<evidence type="ECO:0000313" key="2">
    <source>
        <dbReference type="Proteomes" id="UP000288197"/>
    </source>
</evidence>